<sequence>MTKKPTAKNTKAEILEAYEEVSKERKTLESQLKQIQKEAKAAPVIAPISSVVVENNHQQPVKTMNSTPVAQDTMIDTINSLVNLQLRFGSAISDLSEKLTLEAAKLQELREGVGEEIEQLEALHNLAEVDDDTLDNLIQSYEDNSKAFEEESSQRREALGQEIQDLRKAWSKDQEEYQRTLRERNDEYNKTTKRDMEEYQYDLELRRNLDGDTYEQNKNNLDKELEETYQQQEKQWSEREKGIAEREKKFEELKAEVEAFEKKKETEVKKAEEIGKHIAYSQVKVKADMQKLEIEGQKRFYEQQIQSLEQNIQNQEARIQSLSKQLDGALKQVQDLAVKAIEGASNANSYQALKEITLEQAKGQMKAK</sequence>
<dbReference type="Proteomes" id="UP001204953">
    <property type="component" value="Unassembled WGS sequence"/>
</dbReference>
<dbReference type="AlphaFoldDB" id="A0AAE3GRU8"/>
<comment type="caution">
    <text evidence="2">The sequence shown here is derived from an EMBL/GenBank/DDBJ whole genome shotgun (WGS) entry which is preliminary data.</text>
</comment>
<evidence type="ECO:0000313" key="3">
    <source>
        <dbReference type="Proteomes" id="UP001204953"/>
    </source>
</evidence>
<name>A0AAE3GRU8_9CYAN</name>
<accession>A0AAE3GRU8</accession>
<keyword evidence="1" id="KW-0175">Coiled coil</keyword>
<reference evidence="2" key="1">
    <citation type="submission" date="2022-06" db="EMBL/GenBank/DDBJ databases">
        <title>New cyanobacteria of genus Symplocastrum in benthos of Lake Baikal.</title>
        <authorList>
            <person name="Sorokovikova E."/>
            <person name="Tikhonova I."/>
            <person name="Krasnopeev A."/>
            <person name="Evseev P."/>
            <person name="Gladkikh A."/>
            <person name="Belykh O."/>
        </authorList>
    </citation>
    <scope>NUCLEOTIDE SEQUENCE</scope>
    <source>
        <strain evidence="2">BBK-W-15</strain>
    </source>
</reference>
<dbReference type="RefSeq" id="WP_254012342.1">
    <property type="nucleotide sequence ID" value="NZ_JAMZMM010000125.1"/>
</dbReference>
<organism evidence="2 3">
    <name type="scientific">Limnofasciculus baicalensis BBK-W-15</name>
    <dbReference type="NCBI Taxonomy" id="2699891"/>
    <lineage>
        <taxon>Bacteria</taxon>
        <taxon>Bacillati</taxon>
        <taxon>Cyanobacteriota</taxon>
        <taxon>Cyanophyceae</taxon>
        <taxon>Coleofasciculales</taxon>
        <taxon>Coleofasciculaceae</taxon>
        <taxon>Limnofasciculus</taxon>
        <taxon>Limnofasciculus baicalensis</taxon>
    </lineage>
</organism>
<protein>
    <submittedName>
        <fullName evidence="2">Uncharacterized protein</fullName>
    </submittedName>
</protein>
<feature type="coiled-coil region" evidence="1">
    <location>
        <begin position="11"/>
        <end position="38"/>
    </location>
</feature>
<dbReference type="EMBL" id="JAMZMM010000125">
    <property type="protein sequence ID" value="MCP2729560.1"/>
    <property type="molecule type" value="Genomic_DNA"/>
</dbReference>
<feature type="coiled-coil region" evidence="1">
    <location>
        <begin position="211"/>
        <end position="339"/>
    </location>
</feature>
<keyword evidence="3" id="KW-1185">Reference proteome</keyword>
<proteinExistence type="predicted"/>
<gene>
    <name evidence="2" type="ORF">NJ959_13985</name>
</gene>
<dbReference type="SUPFAM" id="SSF47162">
    <property type="entry name" value="Apolipoprotein"/>
    <property type="match status" value="1"/>
</dbReference>
<evidence type="ECO:0000256" key="1">
    <source>
        <dbReference type="SAM" id="Coils"/>
    </source>
</evidence>
<evidence type="ECO:0000313" key="2">
    <source>
        <dbReference type="EMBL" id="MCP2729560.1"/>
    </source>
</evidence>